<evidence type="ECO:0000313" key="6">
    <source>
        <dbReference type="Proteomes" id="UP001501116"/>
    </source>
</evidence>
<dbReference type="InterPro" id="IPR009081">
    <property type="entry name" value="PP-bd_ACP"/>
</dbReference>
<dbReference type="InterPro" id="IPR036291">
    <property type="entry name" value="NAD(P)-bd_dom_sf"/>
</dbReference>
<evidence type="ECO:0000256" key="2">
    <source>
        <dbReference type="ARBA" id="ARBA00022553"/>
    </source>
</evidence>
<dbReference type="Proteomes" id="UP001501116">
    <property type="component" value="Unassembled WGS sequence"/>
</dbReference>
<dbReference type="SMART" id="SM01294">
    <property type="entry name" value="PKS_PP_betabranch"/>
    <property type="match status" value="1"/>
</dbReference>
<dbReference type="Gene3D" id="3.40.366.10">
    <property type="entry name" value="Malonyl-Coenzyme A Acyl Carrier Protein, domain 2"/>
    <property type="match status" value="1"/>
</dbReference>
<dbReference type="EMBL" id="BAAANN010000100">
    <property type="protein sequence ID" value="GAA1995289.1"/>
    <property type="molecule type" value="Genomic_DNA"/>
</dbReference>
<dbReference type="InterPro" id="IPR014043">
    <property type="entry name" value="Acyl_transferase_dom"/>
</dbReference>
<evidence type="ECO:0000259" key="4">
    <source>
        <dbReference type="PROSITE" id="PS50075"/>
    </source>
</evidence>
<dbReference type="InterPro" id="IPR016036">
    <property type="entry name" value="Malonyl_transacylase_ACP-bd"/>
</dbReference>
<dbReference type="Pfam" id="PF00550">
    <property type="entry name" value="PP-binding"/>
    <property type="match status" value="1"/>
</dbReference>
<feature type="domain" description="Carrier" evidence="4">
    <location>
        <begin position="845"/>
        <end position="920"/>
    </location>
</feature>
<dbReference type="SUPFAM" id="SSF52151">
    <property type="entry name" value="FabD/lysophospholipase-like"/>
    <property type="match status" value="1"/>
</dbReference>
<comment type="caution">
    <text evidence="5">The sequence shown here is derived from an EMBL/GenBank/DDBJ whole genome shotgun (WGS) entry which is preliminary data.</text>
</comment>
<dbReference type="Gene3D" id="1.10.1200.10">
    <property type="entry name" value="ACP-like"/>
    <property type="match status" value="1"/>
</dbReference>
<keyword evidence="1" id="KW-0596">Phosphopantetheine</keyword>
<keyword evidence="2" id="KW-0597">Phosphoprotein</keyword>
<keyword evidence="6" id="KW-1185">Reference proteome</keyword>
<dbReference type="PANTHER" id="PTHR43775:SF37">
    <property type="entry name" value="SI:DKEY-61P9.11"/>
    <property type="match status" value="1"/>
</dbReference>
<dbReference type="SUPFAM" id="SSF55048">
    <property type="entry name" value="Probable ACP-binding domain of malonyl-CoA ACP transacylase"/>
    <property type="match status" value="1"/>
</dbReference>
<organism evidence="5 6">
    <name type="scientific">Amycolatopsis minnesotensis</name>
    <dbReference type="NCBI Taxonomy" id="337894"/>
    <lineage>
        <taxon>Bacteria</taxon>
        <taxon>Bacillati</taxon>
        <taxon>Actinomycetota</taxon>
        <taxon>Actinomycetes</taxon>
        <taxon>Pseudonocardiales</taxon>
        <taxon>Pseudonocardiaceae</taxon>
        <taxon>Amycolatopsis</taxon>
    </lineage>
</organism>
<evidence type="ECO:0000256" key="1">
    <source>
        <dbReference type="ARBA" id="ARBA00022450"/>
    </source>
</evidence>
<dbReference type="InterPro" id="IPR020806">
    <property type="entry name" value="PKS_PP-bd"/>
</dbReference>
<dbReference type="InterPro" id="IPR016035">
    <property type="entry name" value="Acyl_Trfase/lysoPLipase"/>
</dbReference>
<accession>A0ABN2T091</accession>
<dbReference type="InterPro" id="IPR057326">
    <property type="entry name" value="KR_dom"/>
</dbReference>
<gene>
    <name evidence="5" type="ORF">GCM10009754_88160</name>
</gene>
<reference evidence="5 6" key="1">
    <citation type="journal article" date="2019" name="Int. J. Syst. Evol. Microbiol.">
        <title>The Global Catalogue of Microorganisms (GCM) 10K type strain sequencing project: providing services to taxonomists for standard genome sequencing and annotation.</title>
        <authorList>
            <consortium name="The Broad Institute Genomics Platform"/>
            <consortium name="The Broad Institute Genome Sequencing Center for Infectious Disease"/>
            <person name="Wu L."/>
            <person name="Ma J."/>
        </authorList>
    </citation>
    <scope>NUCLEOTIDE SEQUENCE [LARGE SCALE GENOMIC DNA]</scope>
    <source>
        <strain evidence="5 6">JCM 14545</strain>
    </source>
</reference>
<dbReference type="Gene3D" id="6.10.140.1830">
    <property type="match status" value="1"/>
</dbReference>
<dbReference type="SMART" id="SM00827">
    <property type="entry name" value="PKS_AT"/>
    <property type="match status" value="1"/>
</dbReference>
<dbReference type="Pfam" id="PF00698">
    <property type="entry name" value="Acyl_transf_1"/>
    <property type="match status" value="1"/>
</dbReference>
<dbReference type="SMART" id="SM00823">
    <property type="entry name" value="PKS_PP"/>
    <property type="match status" value="1"/>
</dbReference>
<dbReference type="PROSITE" id="PS50075">
    <property type="entry name" value="CARRIER"/>
    <property type="match status" value="1"/>
</dbReference>
<dbReference type="InterPro" id="IPR001227">
    <property type="entry name" value="Ac_transferase_dom_sf"/>
</dbReference>
<dbReference type="SUPFAM" id="SSF51735">
    <property type="entry name" value="NAD(P)-binding Rossmann-fold domains"/>
    <property type="match status" value="2"/>
</dbReference>
<dbReference type="Pfam" id="PF18369">
    <property type="entry name" value="PKS_DE"/>
    <property type="match status" value="1"/>
</dbReference>
<dbReference type="Pfam" id="PF08659">
    <property type="entry name" value="KR"/>
    <property type="match status" value="1"/>
</dbReference>
<evidence type="ECO:0000313" key="5">
    <source>
        <dbReference type="EMBL" id="GAA1995289.1"/>
    </source>
</evidence>
<dbReference type="InterPro" id="IPR013968">
    <property type="entry name" value="PKS_KR"/>
</dbReference>
<sequence>MIEEIDAVMPVREVMFSGDSLDETGVTQPVLFAFEVALYRLLESFGITPAVVMGHSVGEIVAAHVAGVVSLGDACMLVSARASLMQALPSGGAMVSLQATVDEVEPLLDSMVSIAAVNAADAVVISGDVEAVERIAATVAGWDRKTTRLAVSHAFHSPLMEPMLDEFARAIAGLRLSEPTMPLISNLTGTLVTPGLVTDPGYWVRHVREAVRFADGVRALDADLVLEIGPKAALAGMVARTTAIPVTATGRKGVDEPTAVLTALANLWVHGTPIDWTPAYTGLHPRHTDLPTRAFTHTHYWLSPKKAAPEVQADPAGKRFWDAVGRLDIDLLAGELGVTDRAALDALVPALSSWRRRQDDLLAQDDLCYQASWGPVEVSGAPSGRRLLVVTATGDRRPLTETVTSALTARGVEVETMELDEDACDRAALAGRLTALGDRFDWVVSLLAPAGEEEPDLRLTTATMLLFQALGDAGSTAKFWCATRNAVTLAAGGPTGDPRQAPLWGLGRSAALENPRRWGGLVDLPAAPAAYEVARLADILSGGGADSELAIRAHSVFARRLARYRTPEATWRPKGTVLVSGGTGALGAEVTGWLAANGAEHVLLLSRGGTEQDWIARLRKEHGTEITVAACDVSDYDRLAEVIDEIPEAYPLTAVIHAAGVLDDGMFEVMTPEQLAVPLAPKAVGALNLHRLTEKHALDRFVLFSSVASTWGNAGQANYAAANAYLDALAGYRRARGLTATTIAWGPWGEGGMAASEAVSQRMARAGLTGLRPVQALDVLGRVLGADATAVTVVDVDWDRFLPHLTAIRPNALLSAFATADEEAVPAEEGPWADLAGLKPAERARAVLTAVRAAVAAVLGHRSAEAVRADQRFADLGFDSLTAVELRNQLIAATGLDLPATLVFDLPTPGHLAEHLDRALAGEAPDEDEFADLDADELIRLALGEDR</sequence>
<dbReference type="PROSITE" id="PS00012">
    <property type="entry name" value="PHOSPHOPANTETHEINE"/>
    <property type="match status" value="1"/>
</dbReference>
<protein>
    <recommendedName>
        <fullName evidence="4">Carrier domain-containing protein</fullName>
    </recommendedName>
</protein>
<dbReference type="SMART" id="SM00822">
    <property type="entry name" value="PKS_KR"/>
    <property type="match status" value="1"/>
</dbReference>
<evidence type="ECO:0000256" key="3">
    <source>
        <dbReference type="ARBA" id="ARBA00022679"/>
    </source>
</evidence>
<dbReference type="CDD" id="cd08952">
    <property type="entry name" value="KR_1_SDR_x"/>
    <property type="match status" value="1"/>
</dbReference>
<dbReference type="InterPro" id="IPR041618">
    <property type="entry name" value="PKS_DE"/>
</dbReference>
<dbReference type="InterPro" id="IPR006162">
    <property type="entry name" value="Ppantetheine_attach_site"/>
</dbReference>
<keyword evidence="3" id="KW-0808">Transferase</keyword>
<dbReference type="InterPro" id="IPR036736">
    <property type="entry name" value="ACP-like_sf"/>
</dbReference>
<dbReference type="SUPFAM" id="SSF47336">
    <property type="entry name" value="ACP-like"/>
    <property type="match status" value="1"/>
</dbReference>
<dbReference type="InterPro" id="IPR050091">
    <property type="entry name" value="PKS_NRPS_Biosynth_Enz"/>
</dbReference>
<dbReference type="PANTHER" id="PTHR43775">
    <property type="entry name" value="FATTY ACID SYNTHASE"/>
    <property type="match status" value="1"/>
</dbReference>
<dbReference type="Gene3D" id="3.30.70.3290">
    <property type="match status" value="1"/>
</dbReference>
<name>A0ABN2T091_9PSEU</name>
<proteinExistence type="predicted"/>
<dbReference type="Gene3D" id="3.40.50.720">
    <property type="entry name" value="NAD(P)-binding Rossmann-like Domain"/>
    <property type="match status" value="1"/>
</dbReference>